<name>A0AAW0ZKS7_9HYME</name>
<gene>
    <name evidence="2" type="ORF">QLX08_008403</name>
</gene>
<dbReference type="Proteomes" id="UP001432146">
    <property type="component" value="Unassembled WGS sequence"/>
</dbReference>
<comment type="caution">
    <text evidence="2">The sequence shown here is derived from an EMBL/GenBank/DDBJ whole genome shotgun (WGS) entry which is preliminary data.</text>
</comment>
<protein>
    <submittedName>
        <fullName evidence="2">Uncharacterized protein</fullName>
    </submittedName>
</protein>
<feature type="compositionally biased region" description="Basic and acidic residues" evidence="1">
    <location>
        <begin position="151"/>
        <end position="165"/>
    </location>
</feature>
<evidence type="ECO:0000313" key="3">
    <source>
        <dbReference type="Proteomes" id="UP001432146"/>
    </source>
</evidence>
<dbReference type="AlphaFoldDB" id="A0AAW0ZKS7"/>
<accession>A0AAW0ZKS7</accession>
<feature type="region of interest" description="Disordered" evidence="1">
    <location>
        <begin position="149"/>
        <end position="168"/>
    </location>
</feature>
<evidence type="ECO:0000313" key="2">
    <source>
        <dbReference type="EMBL" id="KAK9298172.1"/>
    </source>
</evidence>
<keyword evidence="3" id="KW-1185">Reference proteome</keyword>
<dbReference type="EMBL" id="JAWNGG020000180">
    <property type="protein sequence ID" value="KAK9298172.1"/>
    <property type="molecule type" value="Genomic_DNA"/>
</dbReference>
<evidence type="ECO:0000256" key="1">
    <source>
        <dbReference type="SAM" id="MobiDB-lite"/>
    </source>
</evidence>
<reference evidence="2 3" key="1">
    <citation type="submission" date="2024-05" db="EMBL/GenBank/DDBJ databases">
        <title>The nuclear and mitochondrial genome assemblies of Tetragonisca angustula (Apidae: Meliponini), a tiny yet remarkable pollinator in the Neotropics.</title>
        <authorList>
            <person name="Ferrari R."/>
            <person name="Ricardo P.C."/>
            <person name="Dias F.C."/>
            <person name="Araujo N.S."/>
            <person name="Soares D.O."/>
            <person name="Zhou Q.-S."/>
            <person name="Zhu C.-D."/>
            <person name="Coutinho L."/>
            <person name="Airas M.C."/>
            <person name="Batista T.M."/>
        </authorList>
    </citation>
    <scope>NUCLEOTIDE SEQUENCE [LARGE SCALE GENOMIC DNA]</scope>
    <source>
        <strain evidence="2">ASF017062</strain>
        <tissue evidence="2">Abdomen</tissue>
    </source>
</reference>
<proteinExistence type="predicted"/>
<organism evidence="2 3">
    <name type="scientific">Tetragonisca angustula</name>
    <dbReference type="NCBI Taxonomy" id="166442"/>
    <lineage>
        <taxon>Eukaryota</taxon>
        <taxon>Metazoa</taxon>
        <taxon>Ecdysozoa</taxon>
        <taxon>Arthropoda</taxon>
        <taxon>Hexapoda</taxon>
        <taxon>Insecta</taxon>
        <taxon>Pterygota</taxon>
        <taxon>Neoptera</taxon>
        <taxon>Endopterygota</taxon>
        <taxon>Hymenoptera</taxon>
        <taxon>Apocrita</taxon>
        <taxon>Aculeata</taxon>
        <taxon>Apoidea</taxon>
        <taxon>Anthophila</taxon>
        <taxon>Apidae</taxon>
        <taxon>Tetragonisca</taxon>
    </lineage>
</organism>
<sequence>MIITRKVARWALLLKREALGRTYGAQKRSEQAPRGATAMLPHSGRMVDDNIDTDTDTDTVATDLHRTSSCVALALPLPFPYYYEYYEYYYYRYPRATRIAASLLNSDRRTLTTGHHHEEDDYCLLSLLARIDEPQVEPNCFDLAASSTRIQPKEQQDERGVHGEQETGNVASITNGKEVTVLANVNSNRLDRQSYVRVRFAA</sequence>